<dbReference type="Gene3D" id="3.40.850.10">
    <property type="entry name" value="Kinesin motor domain"/>
    <property type="match status" value="1"/>
</dbReference>
<dbReference type="EMBL" id="KN838717">
    <property type="protein sequence ID" value="KIJ96572.1"/>
    <property type="molecule type" value="Genomic_DNA"/>
</dbReference>
<name>A0A0C9XK74_9AGAR</name>
<gene>
    <name evidence="1" type="ORF">K443DRAFT_124394</name>
</gene>
<dbReference type="InterPro" id="IPR036961">
    <property type="entry name" value="Kinesin_motor_dom_sf"/>
</dbReference>
<dbReference type="Proteomes" id="UP000054477">
    <property type="component" value="Unassembled WGS sequence"/>
</dbReference>
<protein>
    <recommendedName>
        <fullName evidence="3">Kinesin motor domain-containing protein</fullName>
    </recommendedName>
</protein>
<dbReference type="InterPro" id="IPR027417">
    <property type="entry name" value="P-loop_NTPase"/>
</dbReference>
<reference evidence="2" key="2">
    <citation type="submission" date="2015-01" db="EMBL/GenBank/DDBJ databases">
        <title>Evolutionary Origins and Diversification of the Mycorrhizal Mutualists.</title>
        <authorList>
            <consortium name="DOE Joint Genome Institute"/>
            <consortium name="Mycorrhizal Genomics Consortium"/>
            <person name="Kohler A."/>
            <person name="Kuo A."/>
            <person name="Nagy L.G."/>
            <person name="Floudas D."/>
            <person name="Copeland A."/>
            <person name="Barry K.W."/>
            <person name="Cichocki N."/>
            <person name="Veneault-Fourrey C."/>
            <person name="LaButti K."/>
            <person name="Lindquist E.A."/>
            <person name="Lipzen A."/>
            <person name="Lundell T."/>
            <person name="Morin E."/>
            <person name="Murat C."/>
            <person name="Riley R."/>
            <person name="Ohm R."/>
            <person name="Sun H."/>
            <person name="Tunlid A."/>
            <person name="Henrissat B."/>
            <person name="Grigoriev I.V."/>
            <person name="Hibbett D.S."/>
            <person name="Martin F."/>
        </authorList>
    </citation>
    <scope>NUCLEOTIDE SEQUENCE [LARGE SCALE GENOMIC DNA]</scope>
    <source>
        <strain evidence="2">LaAM-08-1</strain>
    </source>
</reference>
<dbReference type="SUPFAM" id="SSF52540">
    <property type="entry name" value="P-loop containing nucleoside triphosphate hydrolases"/>
    <property type="match status" value="1"/>
</dbReference>
<organism evidence="1 2">
    <name type="scientific">Laccaria amethystina LaAM-08-1</name>
    <dbReference type="NCBI Taxonomy" id="1095629"/>
    <lineage>
        <taxon>Eukaryota</taxon>
        <taxon>Fungi</taxon>
        <taxon>Dikarya</taxon>
        <taxon>Basidiomycota</taxon>
        <taxon>Agaricomycotina</taxon>
        <taxon>Agaricomycetes</taxon>
        <taxon>Agaricomycetidae</taxon>
        <taxon>Agaricales</taxon>
        <taxon>Agaricineae</taxon>
        <taxon>Hydnangiaceae</taxon>
        <taxon>Laccaria</taxon>
    </lineage>
</organism>
<evidence type="ECO:0000313" key="1">
    <source>
        <dbReference type="EMBL" id="KIJ96572.1"/>
    </source>
</evidence>
<dbReference type="STRING" id="1095629.A0A0C9XK74"/>
<sequence>MFVVRLWVDGLAHAAQDMQAAEVVVLDMVNTKALQKTNGGGKFIPGQSKPHPAGKVPQTVQPPISKLLFDVDIVQTITVWYVKLYNEDLRDLLANNLSSPIGSIQLNGSERRQIAATNFNDHSSRSHSVFSILCVSRLISWQCKKKMARKGARIGLAVIHASPLPSSKLFHWLQLGAQIRGDAGTSGADGLG</sequence>
<evidence type="ECO:0008006" key="3">
    <source>
        <dbReference type="Google" id="ProtNLM"/>
    </source>
</evidence>
<accession>A0A0C9XK74</accession>
<keyword evidence="2" id="KW-1185">Reference proteome</keyword>
<evidence type="ECO:0000313" key="2">
    <source>
        <dbReference type="Proteomes" id="UP000054477"/>
    </source>
</evidence>
<dbReference type="AlphaFoldDB" id="A0A0C9XK74"/>
<proteinExistence type="predicted"/>
<reference evidence="1 2" key="1">
    <citation type="submission" date="2014-04" db="EMBL/GenBank/DDBJ databases">
        <authorList>
            <consortium name="DOE Joint Genome Institute"/>
            <person name="Kuo A."/>
            <person name="Kohler A."/>
            <person name="Nagy L.G."/>
            <person name="Floudas D."/>
            <person name="Copeland A."/>
            <person name="Barry K.W."/>
            <person name="Cichocki N."/>
            <person name="Veneault-Fourrey C."/>
            <person name="LaButti K."/>
            <person name="Lindquist E.A."/>
            <person name="Lipzen A."/>
            <person name="Lundell T."/>
            <person name="Morin E."/>
            <person name="Murat C."/>
            <person name="Sun H."/>
            <person name="Tunlid A."/>
            <person name="Henrissat B."/>
            <person name="Grigoriev I.V."/>
            <person name="Hibbett D.S."/>
            <person name="Martin F."/>
            <person name="Nordberg H.P."/>
            <person name="Cantor M.N."/>
            <person name="Hua S.X."/>
        </authorList>
    </citation>
    <scope>NUCLEOTIDE SEQUENCE [LARGE SCALE GENOMIC DNA]</scope>
    <source>
        <strain evidence="1 2">LaAM-08-1</strain>
    </source>
</reference>
<dbReference type="HOGENOM" id="CLU_1415378_0_0_1"/>